<feature type="region of interest" description="Disordered" evidence="1">
    <location>
        <begin position="1"/>
        <end position="37"/>
    </location>
</feature>
<evidence type="ECO:0000256" key="1">
    <source>
        <dbReference type="SAM" id="MobiDB-lite"/>
    </source>
</evidence>
<sequence>MQHHLNGGYVSVTGHRMKTTDNTVERWPRIPDPEPFSDAELAAHRKFIQQCRARTRKPKRS</sequence>
<reference evidence="2 3" key="1">
    <citation type="submission" date="2018-08" db="EMBL/GenBank/DDBJ databases">
        <title>A genome reference for cultivated species of the human gut microbiota.</title>
        <authorList>
            <person name="Zou Y."/>
            <person name="Xue W."/>
            <person name="Luo G."/>
        </authorList>
    </citation>
    <scope>NUCLEOTIDE SEQUENCE [LARGE SCALE GENOMIC DNA]</scope>
    <source>
        <strain evidence="2 3">OF05-12</strain>
    </source>
</reference>
<accession>A0A3E5HLB4</accession>
<proteinExistence type="predicted"/>
<name>A0A3E5HLB4_BIFPS</name>
<dbReference type="Proteomes" id="UP000261031">
    <property type="component" value="Unassembled WGS sequence"/>
</dbReference>
<evidence type="ECO:0000313" key="2">
    <source>
        <dbReference type="EMBL" id="RGP02618.1"/>
    </source>
</evidence>
<dbReference type="EMBL" id="QSWD01000003">
    <property type="protein sequence ID" value="RGP02618.1"/>
    <property type="molecule type" value="Genomic_DNA"/>
</dbReference>
<evidence type="ECO:0000313" key="3">
    <source>
        <dbReference type="Proteomes" id="UP000261031"/>
    </source>
</evidence>
<comment type="caution">
    <text evidence="2">The sequence shown here is derived from an EMBL/GenBank/DDBJ whole genome shotgun (WGS) entry which is preliminary data.</text>
</comment>
<dbReference type="RefSeq" id="WP_117612056.1">
    <property type="nucleotide sequence ID" value="NZ_JAQEVG010000003.1"/>
</dbReference>
<gene>
    <name evidence="2" type="ORF">DXA79_05100</name>
</gene>
<protein>
    <submittedName>
        <fullName evidence="2">Uncharacterized protein</fullName>
    </submittedName>
</protein>
<feature type="compositionally biased region" description="Basic and acidic residues" evidence="1">
    <location>
        <begin position="23"/>
        <end position="32"/>
    </location>
</feature>
<organism evidence="2 3">
    <name type="scientific">Bifidobacterium pseudocatenulatum</name>
    <dbReference type="NCBI Taxonomy" id="28026"/>
    <lineage>
        <taxon>Bacteria</taxon>
        <taxon>Bacillati</taxon>
        <taxon>Actinomycetota</taxon>
        <taxon>Actinomycetes</taxon>
        <taxon>Bifidobacteriales</taxon>
        <taxon>Bifidobacteriaceae</taxon>
        <taxon>Bifidobacterium</taxon>
    </lineage>
</organism>
<dbReference type="AlphaFoldDB" id="A0A3E5HLB4"/>